<keyword evidence="1" id="KW-0596">Phosphopantetheine</keyword>
<dbReference type="InterPro" id="IPR020845">
    <property type="entry name" value="AMP-binding_CS"/>
</dbReference>
<dbReference type="SUPFAM" id="SSF47336">
    <property type="entry name" value="ACP-like"/>
    <property type="match status" value="1"/>
</dbReference>
<evidence type="ECO:0000256" key="3">
    <source>
        <dbReference type="ARBA" id="ARBA00022598"/>
    </source>
</evidence>
<feature type="domain" description="Carrier" evidence="5">
    <location>
        <begin position="421"/>
        <end position="497"/>
    </location>
</feature>
<dbReference type="InterPro" id="IPR000873">
    <property type="entry name" value="AMP-dep_synth/lig_dom"/>
</dbReference>
<dbReference type="Gene3D" id="3.40.50.720">
    <property type="entry name" value="NAD(P)-binding Rossmann-like Domain"/>
    <property type="match status" value="1"/>
</dbReference>
<dbReference type="Pfam" id="PF00501">
    <property type="entry name" value="AMP-binding"/>
    <property type="match status" value="2"/>
</dbReference>
<protein>
    <recommendedName>
        <fullName evidence="5">Carrier domain-containing protein</fullName>
    </recommendedName>
</protein>
<dbReference type="Gene3D" id="3.40.50.12780">
    <property type="entry name" value="N-terminal domain of ligase-like"/>
    <property type="match status" value="2"/>
</dbReference>
<name>A0ABR4I3X6_9EURO</name>
<dbReference type="Proteomes" id="UP001610334">
    <property type="component" value="Unassembled WGS sequence"/>
</dbReference>
<keyword evidence="2" id="KW-0597">Phosphoprotein</keyword>
<gene>
    <name evidence="6" type="ORF">BJX63DRAFT_427023</name>
</gene>
<dbReference type="EMBL" id="JBFXLT010000002">
    <property type="protein sequence ID" value="KAL2822454.1"/>
    <property type="molecule type" value="Genomic_DNA"/>
</dbReference>
<dbReference type="Pfam" id="PF00550">
    <property type="entry name" value="PP-binding"/>
    <property type="match status" value="1"/>
</dbReference>
<sequence>MLWATFELEAGSAAAQTKMLSGLAKMPALPADPDSPIVFPSAEDPEAFTSIRSLLESVEIGLNSPLPTTHMRFALSFYPELSSARKILPTGESTNQESFLLFTSGSTGTPKGIRISQAGIMNYAAAKSSALKLGPVKVLQQSSPGFDMSLAQAFNALANGGTLLVASSRVRGTFNVLSLENASRGTLSLTGTVGFPIPNTSAYIVDSRTSEPLPVGFPGEICIGGAGVALGYLDPQMNEAKFVPNPFATAEDLGRGWKKMYRTGDRGCLRPDGSLVFLGRMDGDLMVKLRGLRIELDEVSHAIMVASQGSLADAAVSVRGDPEFLVANAVPSPNHDLNGQDLKKILPRLTLPRYMAPSIILLADLSIQIFPERYLQQILRLSGLPTTPNGKLDRKALGTLPLPAPEPIEREGMEADHPPLTVAEGELSRLWCLIIGQAVGDAPILPETDFFAVGGSSLQLVRLQNALRERMGIGASLQDLYQRSTLGQMETLMSHEWSRLVASAIDWSAETDIPPHVQSVIDDVLIKINVGVCVADAQFDRPPSVHPDFGRLGHSTSSSTAFHLVRAGDTPVRGLRSRRQINDGVSPPTDGYEGLTASKWASEVFLEKVSRVSGLPVVIHRTCSVVGHAPSDDAMNSVLRFSRLSRTVPAVPNAEGFFDFHEIAEVAGAIVRAQIGNDNLCFQHHSSGVRISFADLASRMASLYGGQFDEVNLVDWIQRARKLGMEEHIVSYVVANVLHGGSLKFPYLGEIRTA</sequence>
<accession>A0ABR4I3X6</accession>
<dbReference type="InterPro" id="IPR036291">
    <property type="entry name" value="NAD(P)-bd_dom_sf"/>
</dbReference>
<organism evidence="6 7">
    <name type="scientific">Aspergillus granulosus</name>
    <dbReference type="NCBI Taxonomy" id="176169"/>
    <lineage>
        <taxon>Eukaryota</taxon>
        <taxon>Fungi</taxon>
        <taxon>Dikarya</taxon>
        <taxon>Ascomycota</taxon>
        <taxon>Pezizomycotina</taxon>
        <taxon>Eurotiomycetes</taxon>
        <taxon>Eurotiomycetidae</taxon>
        <taxon>Eurotiales</taxon>
        <taxon>Aspergillaceae</taxon>
        <taxon>Aspergillus</taxon>
        <taxon>Aspergillus subgen. Nidulantes</taxon>
    </lineage>
</organism>
<dbReference type="SUPFAM" id="SSF56801">
    <property type="entry name" value="Acetyl-CoA synthetase-like"/>
    <property type="match status" value="1"/>
</dbReference>
<evidence type="ECO:0000256" key="4">
    <source>
        <dbReference type="ARBA" id="ARBA00029454"/>
    </source>
</evidence>
<comment type="caution">
    <text evidence="6">The sequence shown here is derived from an EMBL/GenBank/DDBJ whole genome shotgun (WGS) entry which is preliminary data.</text>
</comment>
<keyword evidence="3" id="KW-0436">Ligase</keyword>
<reference evidence="6 7" key="1">
    <citation type="submission" date="2024-07" db="EMBL/GenBank/DDBJ databases">
        <title>Section-level genome sequencing and comparative genomics of Aspergillus sections Usti and Cavernicolus.</title>
        <authorList>
            <consortium name="Lawrence Berkeley National Laboratory"/>
            <person name="Nybo J.L."/>
            <person name="Vesth T.C."/>
            <person name="Theobald S."/>
            <person name="Frisvad J.C."/>
            <person name="Larsen T.O."/>
            <person name="Kjaerboelling I."/>
            <person name="Rothschild-Mancinelli K."/>
            <person name="Lyhne E.K."/>
            <person name="Kogle M.E."/>
            <person name="Barry K."/>
            <person name="Clum A."/>
            <person name="Na H."/>
            <person name="Ledsgaard L."/>
            <person name="Lin J."/>
            <person name="Lipzen A."/>
            <person name="Kuo A."/>
            <person name="Riley R."/>
            <person name="Mondo S."/>
            <person name="Labutti K."/>
            <person name="Haridas S."/>
            <person name="Pangalinan J."/>
            <person name="Salamov A.A."/>
            <person name="Simmons B.A."/>
            <person name="Magnuson J.K."/>
            <person name="Chen J."/>
            <person name="Drula E."/>
            <person name="Henrissat B."/>
            <person name="Wiebenga A."/>
            <person name="Lubbers R.J."/>
            <person name="Gomes A.C."/>
            <person name="Makela M.R."/>
            <person name="Stajich J."/>
            <person name="Grigoriev I.V."/>
            <person name="Mortensen U.H."/>
            <person name="De Vries R.P."/>
            <person name="Baker S.E."/>
            <person name="Andersen M.R."/>
        </authorList>
    </citation>
    <scope>NUCLEOTIDE SEQUENCE [LARGE SCALE GENOMIC DNA]</scope>
    <source>
        <strain evidence="6 7">CBS 588.65</strain>
    </source>
</reference>
<evidence type="ECO:0000313" key="7">
    <source>
        <dbReference type="Proteomes" id="UP001610334"/>
    </source>
</evidence>
<dbReference type="SUPFAM" id="SSF51735">
    <property type="entry name" value="NAD(P)-binding Rossmann-fold domains"/>
    <property type="match status" value="1"/>
</dbReference>
<evidence type="ECO:0000256" key="2">
    <source>
        <dbReference type="ARBA" id="ARBA00022553"/>
    </source>
</evidence>
<dbReference type="PANTHER" id="PTHR45527">
    <property type="entry name" value="NONRIBOSOMAL PEPTIDE SYNTHETASE"/>
    <property type="match status" value="1"/>
</dbReference>
<comment type="similarity">
    <text evidence="4">Belongs to the NRP synthetase family.</text>
</comment>
<keyword evidence="7" id="KW-1185">Reference proteome</keyword>
<dbReference type="Gene3D" id="3.30.300.30">
    <property type="match status" value="1"/>
</dbReference>
<evidence type="ECO:0000313" key="6">
    <source>
        <dbReference type="EMBL" id="KAL2822454.1"/>
    </source>
</evidence>
<dbReference type="PANTHER" id="PTHR45527:SF1">
    <property type="entry name" value="FATTY ACID SYNTHASE"/>
    <property type="match status" value="1"/>
</dbReference>
<evidence type="ECO:0000259" key="5">
    <source>
        <dbReference type="PROSITE" id="PS50075"/>
    </source>
</evidence>
<dbReference type="InterPro" id="IPR042099">
    <property type="entry name" value="ANL_N_sf"/>
</dbReference>
<dbReference type="InterPro" id="IPR036736">
    <property type="entry name" value="ACP-like_sf"/>
</dbReference>
<dbReference type="PROSITE" id="PS50075">
    <property type="entry name" value="CARRIER"/>
    <property type="match status" value="1"/>
</dbReference>
<evidence type="ECO:0000256" key="1">
    <source>
        <dbReference type="ARBA" id="ARBA00022450"/>
    </source>
</evidence>
<proteinExistence type="inferred from homology"/>
<dbReference type="InterPro" id="IPR045851">
    <property type="entry name" value="AMP-bd_C_sf"/>
</dbReference>
<dbReference type="PROSITE" id="PS00455">
    <property type="entry name" value="AMP_BINDING"/>
    <property type="match status" value="1"/>
</dbReference>
<dbReference type="InterPro" id="IPR009081">
    <property type="entry name" value="PP-bd_ACP"/>
</dbReference>
<dbReference type="Gene3D" id="1.10.1200.10">
    <property type="entry name" value="ACP-like"/>
    <property type="match status" value="1"/>
</dbReference>